<evidence type="ECO:0000256" key="4">
    <source>
        <dbReference type="ARBA" id="ARBA00022989"/>
    </source>
</evidence>
<accession>A0A3M6WEM1</accession>
<evidence type="ECO:0000313" key="8">
    <source>
        <dbReference type="EMBL" id="RMX76716.1"/>
    </source>
</evidence>
<dbReference type="EMBL" id="QWIJ01001064">
    <property type="protein sequence ID" value="RMX76716.1"/>
    <property type="molecule type" value="Genomic_DNA"/>
</dbReference>
<dbReference type="Proteomes" id="UP000281245">
    <property type="component" value="Unassembled WGS sequence"/>
</dbReference>
<comment type="subcellular location">
    <subcellularLocation>
        <location evidence="1">Membrane</location>
        <topology evidence="1">Single-pass membrane protein</topology>
    </subcellularLocation>
</comment>
<dbReference type="AlphaFoldDB" id="A0A3M6WEM1"/>
<evidence type="ECO:0000259" key="7">
    <source>
        <dbReference type="Pfam" id="PF09430"/>
    </source>
</evidence>
<evidence type="ECO:0000256" key="5">
    <source>
        <dbReference type="ARBA" id="ARBA00023136"/>
    </source>
</evidence>
<keyword evidence="2 6" id="KW-0812">Transmembrane</keyword>
<feature type="transmembrane region" description="Helical" evidence="6">
    <location>
        <begin position="185"/>
        <end position="203"/>
    </location>
</feature>
<proteinExistence type="predicted"/>
<dbReference type="InterPro" id="IPR039163">
    <property type="entry name" value="EMC7"/>
</dbReference>
<dbReference type="InterPro" id="IPR019008">
    <property type="entry name" value="Beta_sandwich_EMC7"/>
</dbReference>
<dbReference type="OrthoDB" id="27095at2759"/>
<organism evidence="8 9">
    <name type="scientific">Hortaea werneckii</name>
    <name type="common">Black yeast</name>
    <name type="synonym">Cladosporium werneckii</name>
    <dbReference type="NCBI Taxonomy" id="91943"/>
    <lineage>
        <taxon>Eukaryota</taxon>
        <taxon>Fungi</taxon>
        <taxon>Dikarya</taxon>
        <taxon>Ascomycota</taxon>
        <taxon>Pezizomycotina</taxon>
        <taxon>Dothideomycetes</taxon>
        <taxon>Dothideomycetidae</taxon>
        <taxon>Mycosphaerellales</taxon>
        <taxon>Teratosphaeriaceae</taxon>
        <taxon>Hortaea</taxon>
    </lineage>
</organism>
<dbReference type="VEuPathDB" id="FungiDB:BTJ68_05242"/>
<feature type="domain" description="ER membrane protein complex subunit 7 beta-sandwich" evidence="7">
    <location>
        <begin position="61"/>
        <end position="188"/>
    </location>
</feature>
<dbReference type="PANTHER" id="PTHR13605:SF4">
    <property type="entry name" value="ER MEMBRANE PROTEIN COMPLEX SUBUNIT 7"/>
    <property type="match status" value="1"/>
</dbReference>
<comment type="caution">
    <text evidence="8">The sequence shown here is derived from an EMBL/GenBank/DDBJ whole genome shotgun (WGS) entry which is preliminary data.</text>
</comment>
<dbReference type="GO" id="GO:0072546">
    <property type="term" value="C:EMC complex"/>
    <property type="evidence" value="ECO:0007669"/>
    <property type="project" value="TreeGrafter"/>
</dbReference>
<sequence length="280" mass="30357">MNCSGTSRRTRGEVGFGNQLDRFLYLRSKGLWSLSALACASVASAARLTVSIPASPPLLPNPATLPSSAHAVLVGPPGVQYDVPIKRDSSFTFPDLAEASYLLTIHSRDHFFPPLRVDVTNAAEPAQPQTIQAWQTFRGNEWTNKGPHYGTGKGDLHIMVHPSSMKNFYAERTGFSLFSFLKSPMILMALVSGVMIFGMPYLMDNSKLNWLWIVKDVMGTNQATVDPETKAEFEEMQKKGPMTGSQGAGAQMQNFDFAGWMAGKGASAESGSSGGGSKRR</sequence>
<keyword evidence="4 6" id="KW-1133">Transmembrane helix</keyword>
<evidence type="ECO:0000256" key="1">
    <source>
        <dbReference type="ARBA" id="ARBA00004167"/>
    </source>
</evidence>
<dbReference type="Pfam" id="PF09430">
    <property type="entry name" value="EMC7_beta-sandw"/>
    <property type="match status" value="1"/>
</dbReference>
<gene>
    <name evidence="8" type="ORF">D0869_10474</name>
</gene>
<reference evidence="8 9" key="1">
    <citation type="journal article" date="2018" name="BMC Genomics">
        <title>Genomic evidence for intraspecific hybridization in a clonal and extremely halotolerant yeast.</title>
        <authorList>
            <person name="Gostincar C."/>
            <person name="Stajich J.E."/>
            <person name="Zupancic J."/>
            <person name="Zalar P."/>
            <person name="Gunde-Cimerman N."/>
        </authorList>
    </citation>
    <scope>NUCLEOTIDE SEQUENCE [LARGE SCALE GENOMIC DNA]</scope>
    <source>
        <strain evidence="8 9">EXF-6656</strain>
    </source>
</reference>
<keyword evidence="3" id="KW-0732">Signal</keyword>
<keyword evidence="5 6" id="KW-0472">Membrane</keyword>
<dbReference type="PANTHER" id="PTHR13605">
    <property type="entry name" value="ER MEMBRANE PROTEIN COMPLEX SUBUNIT 7"/>
    <property type="match status" value="1"/>
</dbReference>
<evidence type="ECO:0000256" key="6">
    <source>
        <dbReference type="SAM" id="Phobius"/>
    </source>
</evidence>
<protein>
    <recommendedName>
        <fullName evidence="7">ER membrane protein complex subunit 7 beta-sandwich domain-containing protein</fullName>
    </recommendedName>
</protein>
<name>A0A3M6WEM1_HORWE</name>
<evidence type="ECO:0000313" key="9">
    <source>
        <dbReference type="Proteomes" id="UP000281245"/>
    </source>
</evidence>
<evidence type="ECO:0000256" key="3">
    <source>
        <dbReference type="ARBA" id="ARBA00022729"/>
    </source>
</evidence>
<evidence type="ECO:0000256" key="2">
    <source>
        <dbReference type="ARBA" id="ARBA00022692"/>
    </source>
</evidence>